<dbReference type="EMBL" id="ML178814">
    <property type="protein sequence ID" value="TFL07793.1"/>
    <property type="molecule type" value="Genomic_DNA"/>
</dbReference>
<reference evidence="2 3" key="1">
    <citation type="journal article" date="2019" name="Nat. Ecol. Evol.">
        <title>Megaphylogeny resolves global patterns of mushroom evolution.</title>
        <authorList>
            <person name="Varga T."/>
            <person name="Krizsan K."/>
            <person name="Foldi C."/>
            <person name="Dima B."/>
            <person name="Sanchez-Garcia M."/>
            <person name="Sanchez-Ramirez S."/>
            <person name="Szollosi G.J."/>
            <person name="Szarkandi J.G."/>
            <person name="Papp V."/>
            <person name="Albert L."/>
            <person name="Andreopoulos W."/>
            <person name="Angelini C."/>
            <person name="Antonin V."/>
            <person name="Barry K.W."/>
            <person name="Bougher N.L."/>
            <person name="Buchanan P."/>
            <person name="Buyck B."/>
            <person name="Bense V."/>
            <person name="Catcheside P."/>
            <person name="Chovatia M."/>
            <person name="Cooper J."/>
            <person name="Damon W."/>
            <person name="Desjardin D."/>
            <person name="Finy P."/>
            <person name="Geml J."/>
            <person name="Haridas S."/>
            <person name="Hughes K."/>
            <person name="Justo A."/>
            <person name="Karasinski D."/>
            <person name="Kautmanova I."/>
            <person name="Kiss B."/>
            <person name="Kocsube S."/>
            <person name="Kotiranta H."/>
            <person name="LaButti K.M."/>
            <person name="Lechner B.E."/>
            <person name="Liimatainen K."/>
            <person name="Lipzen A."/>
            <person name="Lukacs Z."/>
            <person name="Mihaltcheva S."/>
            <person name="Morgado L.N."/>
            <person name="Niskanen T."/>
            <person name="Noordeloos M.E."/>
            <person name="Ohm R.A."/>
            <person name="Ortiz-Santana B."/>
            <person name="Ovrebo C."/>
            <person name="Racz N."/>
            <person name="Riley R."/>
            <person name="Savchenko A."/>
            <person name="Shiryaev A."/>
            <person name="Soop K."/>
            <person name="Spirin V."/>
            <person name="Szebenyi C."/>
            <person name="Tomsovsky M."/>
            <person name="Tulloss R.E."/>
            <person name="Uehling J."/>
            <person name="Grigoriev I.V."/>
            <person name="Vagvolgyi C."/>
            <person name="Papp T."/>
            <person name="Martin F.M."/>
            <person name="Miettinen O."/>
            <person name="Hibbett D.S."/>
            <person name="Nagy L.G."/>
        </authorList>
    </citation>
    <scope>NUCLEOTIDE SEQUENCE [LARGE SCALE GENOMIC DNA]</scope>
    <source>
        <strain evidence="2 3">CBS 309.79</strain>
    </source>
</reference>
<dbReference type="InterPro" id="IPR052953">
    <property type="entry name" value="Ser-rich/MCO-related"/>
</dbReference>
<feature type="region of interest" description="Disordered" evidence="1">
    <location>
        <begin position="302"/>
        <end position="333"/>
    </location>
</feature>
<dbReference type="PANTHER" id="PTHR34883:SF15">
    <property type="entry name" value="EXTRACELLULAR SERINE-RICH PROTEIN"/>
    <property type="match status" value="1"/>
</dbReference>
<evidence type="ECO:0000256" key="1">
    <source>
        <dbReference type="SAM" id="MobiDB-lite"/>
    </source>
</evidence>
<protein>
    <submittedName>
        <fullName evidence="2">Cupredoxin</fullName>
    </submittedName>
</protein>
<dbReference type="AlphaFoldDB" id="A0A5C3R0K7"/>
<evidence type="ECO:0000313" key="3">
    <source>
        <dbReference type="Proteomes" id="UP000305067"/>
    </source>
</evidence>
<dbReference type="SUPFAM" id="SSF49503">
    <property type="entry name" value="Cupredoxins"/>
    <property type="match status" value="2"/>
</dbReference>
<dbReference type="PANTHER" id="PTHR34883">
    <property type="entry name" value="SERINE-RICH PROTEIN, PUTATIVE-RELATED-RELATED"/>
    <property type="match status" value="1"/>
</dbReference>
<accession>A0A5C3R0K7</accession>
<keyword evidence="3" id="KW-1185">Reference proteome</keyword>
<feature type="region of interest" description="Disordered" evidence="1">
    <location>
        <begin position="122"/>
        <end position="146"/>
    </location>
</feature>
<gene>
    <name evidence="2" type="ORF">BDV98DRAFT_647265</name>
</gene>
<dbReference type="OrthoDB" id="1921208at2759"/>
<dbReference type="Proteomes" id="UP000305067">
    <property type="component" value="Unassembled WGS sequence"/>
</dbReference>
<sequence length="356" mass="36682">MTYSLITAGVEHHVVAGGPDILRFDPPRIVHYAVPGDVIIFSFRVKNHTATQSSLGGFNSGLQPVAPTLTEGFPTYNVTSHDEAPIWVYCAQGNHCQQGMLFSVNSGEGVAPFYEAATGGAVPAPPPVSTSPPPVEGGDHPPLHPQPEVVTVTATVTVGGDIWTTTYGSWPGSPQPTAPQSTEHRVSVGADGQFVFSPSKIKAQPGDTVLFEFNAKNHNLTSSSFNAPGVNSGLFNSGFIPVAPGTTEDLPTLSLTINDTAPIWAYCAQGNHCGQGMIFSVNAVEDGPNAYEAFLEKAKQLNGTATEGPGPGAPPPSESDDAEGGDSEGPGGGAAAMSIPGVIAFLMTAAASFSLL</sequence>
<evidence type="ECO:0000313" key="2">
    <source>
        <dbReference type="EMBL" id="TFL07793.1"/>
    </source>
</evidence>
<dbReference type="Gene3D" id="2.60.40.420">
    <property type="entry name" value="Cupredoxins - blue copper proteins"/>
    <property type="match status" value="2"/>
</dbReference>
<dbReference type="InterPro" id="IPR008972">
    <property type="entry name" value="Cupredoxin"/>
</dbReference>
<name>A0A5C3R0K7_9AGAR</name>
<organism evidence="2 3">
    <name type="scientific">Pterulicium gracile</name>
    <dbReference type="NCBI Taxonomy" id="1884261"/>
    <lineage>
        <taxon>Eukaryota</taxon>
        <taxon>Fungi</taxon>
        <taxon>Dikarya</taxon>
        <taxon>Basidiomycota</taxon>
        <taxon>Agaricomycotina</taxon>
        <taxon>Agaricomycetes</taxon>
        <taxon>Agaricomycetidae</taxon>
        <taxon>Agaricales</taxon>
        <taxon>Pleurotineae</taxon>
        <taxon>Pterulaceae</taxon>
        <taxon>Pterulicium</taxon>
    </lineage>
</organism>
<feature type="compositionally biased region" description="Pro residues" evidence="1">
    <location>
        <begin position="123"/>
        <end position="135"/>
    </location>
</feature>
<dbReference type="STRING" id="1884261.A0A5C3R0K7"/>
<proteinExistence type="predicted"/>